<feature type="compositionally biased region" description="Low complexity" evidence="1">
    <location>
        <begin position="176"/>
        <end position="186"/>
    </location>
</feature>
<keyword evidence="4" id="KW-1185">Reference proteome</keyword>
<dbReference type="RefSeq" id="WP_147050095.1">
    <property type="nucleotide sequence ID" value="NZ_BKAH01000004.1"/>
</dbReference>
<dbReference type="AlphaFoldDB" id="A0A5C8HT79"/>
<feature type="region of interest" description="Disordered" evidence="1">
    <location>
        <begin position="176"/>
        <end position="206"/>
    </location>
</feature>
<keyword evidence="2" id="KW-0812">Transmembrane</keyword>
<evidence type="ECO:0000256" key="1">
    <source>
        <dbReference type="SAM" id="MobiDB-lite"/>
    </source>
</evidence>
<organism evidence="3 4">
    <name type="scientific">Microbacterium saccharophilum</name>
    <dbReference type="NCBI Taxonomy" id="1213358"/>
    <lineage>
        <taxon>Bacteria</taxon>
        <taxon>Bacillati</taxon>
        <taxon>Actinomycetota</taxon>
        <taxon>Actinomycetes</taxon>
        <taxon>Micrococcales</taxon>
        <taxon>Microbacteriaceae</taxon>
        <taxon>Microbacterium</taxon>
    </lineage>
</organism>
<dbReference type="InterPro" id="IPR019051">
    <property type="entry name" value="Trp_biosyn_TM_oprn/chp"/>
</dbReference>
<dbReference type="OrthoDB" id="4794414at2"/>
<feature type="transmembrane region" description="Helical" evidence="2">
    <location>
        <begin position="57"/>
        <end position="76"/>
    </location>
</feature>
<feature type="transmembrane region" description="Helical" evidence="2">
    <location>
        <begin position="18"/>
        <end position="37"/>
    </location>
</feature>
<reference evidence="3 4" key="1">
    <citation type="submission" date="2019-08" db="EMBL/GenBank/DDBJ databases">
        <authorList>
            <person name="Dong K."/>
        </authorList>
    </citation>
    <scope>NUCLEOTIDE SEQUENCE [LARGE SCALE GENOMIC DNA]</scope>
    <source>
        <strain evidence="3 4">K-1</strain>
    </source>
</reference>
<keyword evidence="2" id="KW-0472">Membrane</keyword>
<dbReference type="Pfam" id="PF09534">
    <property type="entry name" value="Trp_oprn_chp"/>
    <property type="match status" value="1"/>
</dbReference>
<evidence type="ECO:0000256" key="2">
    <source>
        <dbReference type="SAM" id="Phobius"/>
    </source>
</evidence>
<protein>
    <submittedName>
        <fullName evidence="3">Trp biosynthesis-associated membrane protein</fullName>
    </submittedName>
</protein>
<feature type="compositionally biased region" description="Basic and acidic residues" evidence="1">
    <location>
        <begin position="187"/>
        <end position="206"/>
    </location>
</feature>
<dbReference type="Proteomes" id="UP000321949">
    <property type="component" value="Unassembled WGS sequence"/>
</dbReference>
<feature type="transmembrane region" description="Helical" evidence="2">
    <location>
        <begin position="140"/>
        <end position="162"/>
    </location>
</feature>
<feature type="transmembrane region" description="Helical" evidence="2">
    <location>
        <begin position="83"/>
        <end position="104"/>
    </location>
</feature>
<evidence type="ECO:0000313" key="3">
    <source>
        <dbReference type="EMBL" id="TXK09036.1"/>
    </source>
</evidence>
<sequence length="206" mass="20812">MTAPAAGHRARRARLGSVLAVVVGGALALISSTQTWIDVTLRDGARETLHVAGADALPLLAPLSLAALALGLALTIAGRVTRYVFGVIAVAIGAGLLAGAWRVAAEHPIDAVTSTVAEATGLTGTETVGALVASLVTTPWPYVAIVTALLVAAGGILTLVTARTWSGAGRRYRTAAEPAAGGPASSRPHDAIDSWDDLSRGDDPTR</sequence>
<dbReference type="EMBL" id="VRSX01000005">
    <property type="protein sequence ID" value="TXK09036.1"/>
    <property type="molecule type" value="Genomic_DNA"/>
</dbReference>
<keyword evidence="2" id="KW-1133">Transmembrane helix</keyword>
<evidence type="ECO:0000313" key="4">
    <source>
        <dbReference type="Proteomes" id="UP000321949"/>
    </source>
</evidence>
<name>A0A5C8HT79_9MICO</name>
<gene>
    <name evidence="3" type="ORF">FVP74_10905</name>
</gene>
<accession>A0A5C8HT79</accession>
<comment type="caution">
    <text evidence="3">The sequence shown here is derived from an EMBL/GenBank/DDBJ whole genome shotgun (WGS) entry which is preliminary data.</text>
</comment>
<proteinExistence type="predicted"/>